<keyword evidence="2" id="KW-0067">ATP-binding</keyword>
<dbReference type="InterPro" id="IPR003018">
    <property type="entry name" value="GAF"/>
</dbReference>
<evidence type="ECO:0000313" key="8">
    <source>
        <dbReference type="Proteomes" id="UP000255423"/>
    </source>
</evidence>
<evidence type="ECO:0000256" key="2">
    <source>
        <dbReference type="ARBA" id="ARBA00022840"/>
    </source>
</evidence>
<keyword evidence="4" id="KW-0238">DNA-binding</keyword>
<accession>A0A380S6N0</accession>
<dbReference type="Pfam" id="PF00158">
    <property type="entry name" value="Sigma54_activat"/>
    <property type="match status" value="1"/>
</dbReference>
<feature type="domain" description="Sigma-54 factor interaction" evidence="6">
    <location>
        <begin position="194"/>
        <end position="423"/>
    </location>
</feature>
<dbReference type="InterPro" id="IPR025944">
    <property type="entry name" value="Sigma_54_int_dom_CS"/>
</dbReference>
<organism evidence="7 8">
    <name type="scientific">Fibrobacter succinogenes</name>
    <name type="common">Bacteroides succinogenes</name>
    <dbReference type="NCBI Taxonomy" id="833"/>
    <lineage>
        <taxon>Bacteria</taxon>
        <taxon>Pseudomonadati</taxon>
        <taxon>Fibrobacterota</taxon>
        <taxon>Fibrobacteria</taxon>
        <taxon>Fibrobacterales</taxon>
        <taxon>Fibrobacteraceae</taxon>
        <taxon>Fibrobacter</taxon>
    </lineage>
</organism>
<dbReference type="Pfam" id="PF02954">
    <property type="entry name" value="HTH_8"/>
    <property type="match status" value="1"/>
</dbReference>
<keyword evidence="1" id="KW-0547">Nucleotide-binding</keyword>
<dbReference type="Gene3D" id="1.10.8.60">
    <property type="match status" value="1"/>
</dbReference>
<keyword evidence="5" id="KW-0804">Transcription</keyword>
<dbReference type="PROSITE" id="PS50045">
    <property type="entry name" value="SIGMA54_INTERACT_4"/>
    <property type="match status" value="1"/>
</dbReference>
<dbReference type="Gene3D" id="3.40.50.300">
    <property type="entry name" value="P-loop containing nucleotide triphosphate hydrolases"/>
    <property type="match status" value="1"/>
</dbReference>
<dbReference type="SUPFAM" id="SSF46689">
    <property type="entry name" value="Homeodomain-like"/>
    <property type="match status" value="1"/>
</dbReference>
<name>A0A380S6N0_FIBSU</name>
<dbReference type="SMART" id="SM00065">
    <property type="entry name" value="GAF"/>
    <property type="match status" value="1"/>
</dbReference>
<dbReference type="InterPro" id="IPR002078">
    <property type="entry name" value="Sigma_54_int"/>
</dbReference>
<reference evidence="7 8" key="1">
    <citation type="submission" date="2017-08" db="EMBL/GenBank/DDBJ databases">
        <authorList>
            <person name="de Groot N.N."/>
        </authorList>
    </citation>
    <scope>NUCLEOTIDE SEQUENCE [LARGE SCALE GENOMIC DNA]</scope>
    <source>
        <strain evidence="7 8">HM2</strain>
    </source>
</reference>
<dbReference type="Pfam" id="PF01590">
    <property type="entry name" value="GAF"/>
    <property type="match status" value="1"/>
</dbReference>
<evidence type="ECO:0000256" key="3">
    <source>
        <dbReference type="ARBA" id="ARBA00023015"/>
    </source>
</evidence>
<dbReference type="PROSITE" id="PS00688">
    <property type="entry name" value="SIGMA54_INTERACT_3"/>
    <property type="match status" value="1"/>
</dbReference>
<dbReference type="Gene3D" id="1.10.10.60">
    <property type="entry name" value="Homeodomain-like"/>
    <property type="match status" value="1"/>
</dbReference>
<dbReference type="GO" id="GO:0006355">
    <property type="term" value="P:regulation of DNA-templated transcription"/>
    <property type="evidence" value="ECO:0007669"/>
    <property type="project" value="InterPro"/>
</dbReference>
<dbReference type="Pfam" id="PF25601">
    <property type="entry name" value="AAA_lid_14"/>
    <property type="match status" value="1"/>
</dbReference>
<dbReference type="AlphaFoldDB" id="A0A380S6N0"/>
<evidence type="ECO:0000259" key="6">
    <source>
        <dbReference type="PROSITE" id="PS50045"/>
    </source>
</evidence>
<dbReference type="InterPro" id="IPR025943">
    <property type="entry name" value="Sigma_54_int_dom_ATP-bd_2"/>
</dbReference>
<gene>
    <name evidence="7" type="ORF">SAMN05661053_1621</name>
</gene>
<dbReference type="SUPFAM" id="SSF52540">
    <property type="entry name" value="P-loop containing nucleoside triphosphate hydrolases"/>
    <property type="match status" value="1"/>
</dbReference>
<dbReference type="PRINTS" id="PR01590">
    <property type="entry name" value="HTHFIS"/>
</dbReference>
<evidence type="ECO:0000256" key="4">
    <source>
        <dbReference type="ARBA" id="ARBA00023125"/>
    </source>
</evidence>
<dbReference type="Proteomes" id="UP000255423">
    <property type="component" value="Unassembled WGS sequence"/>
</dbReference>
<sequence>MSMPSSIGPEISVIQKISVAIIHERDVEKLLENVLGILETELGMLRGTFALLFGDTLKIEASRGLDESEKQRGLYRMGEGITGHVAERGLSHVIPDLRKDSRFLNRTGSRHYESQVAFICVPLIHDGQVIGTLSIDRPVDGSTDLDRDVALLEIIANITGDAANECIELHGEREAMLEENRKLRDMLSNNPGELVGNCREMRQVYEQVRQVAPSDATVLIRGGSGTGKEMIARAIVNLSARKDKPFITLNCAALPENLVESELFGHEKGAFTGALNRRVGRAEAADGGTLFLDEVGDLTMQTQVKLLRFLQERTFSRVGSNEELHSDVRFLAATSRNLEELIAQGKFREDLFYRLNIFPITMPDLAKRKSDIILLAEHFIEKMNLRYGKKVARLSTTAINLLMSYHWPGNVRELENCIERAVLTATDDCIHSYNLPPSLQTSLSVGSVGGAPNDKIAPLEVMMENYEREIITEAIKRNDGNISAAGRDLGVSPRMMNYRMNKLGIKSGR</sequence>
<dbReference type="InterPro" id="IPR009057">
    <property type="entry name" value="Homeodomain-like_sf"/>
</dbReference>
<dbReference type="Gene3D" id="3.30.450.40">
    <property type="match status" value="1"/>
</dbReference>
<dbReference type="InterPro" id="IPR027417">
    <property type="entry name" value="P-loop_NTPase"/>
</dbReference>
<dbReference type="EMBL" id="UHJL01000002">
    <property type="protein sequence ID" value="SUQ24226.1"/>
    <property type="molecule type" value="Genomic_DNA"/>
</dbReference>
<dbReference type="InterPro" id="IPR058031">
    <property type="entry name" value="AAA_lid_NorR"/>
</dbReference>
<evidence type="ECO:0000313" key="7">
    <source>
        <dbReference type="EMBL" id="SUQ24226.1"/>
    </source>
</evidence>
<dbReference type="SUPFAM" id="SSF55781">
    <property type="entry name" value="GAF domain-like"/>
    <property type="match status" value="1"/>
</dbReference>
<evidence type="ECO:0000256" key="5">
    <source>
        <dbReference type="ARBA" id="ARBA00023163"/>
    </source>
</evidence>
<dbReference type="GO" id="GO:0043565">
    <property type="term" value="F:sequence-specific DNA binding"/>
    <property type="evidence" value="ECO:0007669"/>
    <property type="project" value="InterPro"/>
</dbReference>
<evidence type="ECO:0000256" key="1">
    <source>
        <dbReference type="ARBA" id="ARBA00022741"/>
    </source>
</evidence>
<dbReference type="InterPro" id="IPR002197">
    <property type="entry name" value="HTH_Fis"/>
</dbReference>
<dbReference type="CDD" id="cd00009">
    <property type="entry name" value="AAA"/>
    <property type="match status" value="1"/>
</dbReference>
<dbReference type="SMART" id="SM00382">
    <property type="entry name" value="AAA"/>
    <property type="match status" value="1"/>
</dbReference>
<dbReference type="GO" id="GO:0005524">
    <property type="term" value="F:ATP binding"/>
    <property type="evidence" value="ECO:0007669"/>
    <property type="project" value="UniProtKB-KW"/>
</dbReference>
<dbReference type="PROSITE" id="PS00676">
    <property type="entry name" value="SIGMA54_INTERACT_2"/>
    <property type="match status" value="1"/>
</dbReference>
<dbReference type="PANTHER" id="PTHR32071:SF113">
    <property type="entry name" value="ALGINATE BIOSYNTHESIS TRANSCRIPTIONAL REGULATORY PROTEIN ALGB"/>
    <property type="match status" value="1"/>
</dbReference>
<keyword evidence="3" id="KW-0805">Transcription regulation</keyword>
<proteinExistence type="predicted"/>
<dbReference type="PANTHER" id="PTHR32071">
    <property type="entry name" value="TRANSCRIPTIONAL REGULATORY PROTEIN"/>
    <property type="match status" value="1"/>
</dbReference>
<dbReference type="FunFam" id="3.40.50.300:FF:000006">
    <property type="entry name" value="DNA-binding transcriptional regulator NtrC"/>
    <property type="match status" value="1"/>
</dbReference>
<dbReference type="InterPro" id="IPR003593">
    <property type="entry name" value="AAA+_ATPase"/>
</dbReference>
<protein>
    <submittedName>
        <fullName evidence="7">Nif-specific regulatory protein</fullName>
    </submittedName>
</protein>
<dbReference type="InterPro" id="IPR029016">
    <property type="entry name" value="GAF-like_dom_sf"/>
</dbReference>